<organism evidence="4 5">
    <name type="scientific">Arachis hypogaea</name>
    <name type="common">Peanut</name>
    <dbReference type="NCBI Taxonomy" id="3818"/>
    <lineage>
        <taxon>Eukaryota</taxon>
        <taxon>Viridiplantae</taxon>
        <taxon>Streptophyta</taxon>
        <taxon>Embryophyta</taxon>
        <taxon>Tracheophyta</taxon>
        <taxon>Spermatophyta</taxon>
        <taxon>Magnoliopsida</taxon>
        <taxon>eudicotyledons</taxon>
        <taxon>Gunneridae</taxon>
        <taxon>Pentapetalae</taxon>
        <taxon>rosids</taxon>
        <taxon>fabids</taxon>
        <taxon>Fabales</taxon>
        <taxon>Fabaceae</taxon>
        <taxon>Papilionoideae</taxon>
        <taxon>50 kb inversion clade</taxon>
        <taxon>dalbergioids sensu lato</taxon>
        <taxon>Dalbergieae</taxon>
        <taxon>Pterocarpus clade</taxon>
        <taxon>Arachis</taxon>
    </lineage>
</organism>
<feature type="compositionally biased region" description="Basic and acidic residues" evidence="1">
    <location>
        <begin position="302"/>
        <end position="316"/>
    </location>
</feature>
<dbReference type="Proteomes" id="UP000289738">
    <property type="component" value="Chromosome B09"/>
</dbReference>
<feature type="compositionally biased region" description="Polar residues" evidence="1">
    <location>
        <begin position="458"/>
        <end position="471"/>
    </location>
</feature>
<gene>
    <name evidence="4" type="ORF">Ahy_B09g098913</name>
</gene>
<feature type="compositionally biased region" description="Acidic residues" evidence="1">
    <location>
        <begin position="425"/>
        <end position="436"/>
    </location>
</feature>
<reference evidence="4 5" key="1">
    <citation type="submission" date="2019-01" db="EMBL/GenBank/DDBJ databases">
        <title>Sequencing of cultivated peanut Arachis hypogaea provides insights into genome evolution and oil improvement.</title>
        <authorList>
            <person name="Chen X."/>
        </authorList>
    </citation>
    <scope>NUCLEOTIDE SEQUENCE [LARGE SCALE GENOMIC DNA]</scope>
    <source>
        <strain evidence="5">cv. Fuhuasheng</strain>
        <tissue evidence="4">Leaves</tissue>
    </source>
</reference>
<proteinExistence type="predicted"/>
<feature type="domain" description="PB1-like" evidence="3">
    <location>
        <begin position="163"/>
        <end position="265"/>
    </location>
</feature>
<feature type="compositionally biased region" description="Acidic residues" evidence="1">
    <location>
        <begin position="447"/>
        <end position="457"/>
    </location>
</feature>
<dbReference type="AlphaFoldDB" id="A0A444XSG3"/>
<keyword evidence="5" id="KW-1185">Reference proteome</keyword>
<evidence type="ECO:0000313" key="4">
    <source>
        <dbReference type="EMBL" id="RYQ92698.1"/>
    </source>
</evidence>
<evidence type="ECO:0000259" key="2">
    <source>
        <dbReference type="Pfam" id="PF03108"/>
    </source>
</evidence>
<comment type="caution">
    <text evidence="4">The sequence shown here is derived from an EMBL/GenBank/DDBJ whole genome shotgun (WGS) entry which is preliminary data.</text>
</comment>
<feature type="region of interest" description="Disordered" evidence="1">
    <location>
        <begin position="348"/>
        <end position="543"/>
    </location>
</feature>
<dbReference type="PANTHER" id="PTHR31973">
    <property type="entry name" value="POLYPROTEIN, PUTATIVE-RELATED"/>
    <property type="match status" value="1"/>
</dbReference>
<feature type="domain" description="Transposase MuDR plant" evidence="2">
    <location>
        <begin position="550"/>
        <end position="614"/>
    </location>
</feature>
<dbReference type="InterPro" id="IPR058594">
    <property type="entry name" value="PB1-like_dom_pln"/>
</dbReference>
<feature type="region of interest" description="Disordered" evidence="1">
    <location>
        <begin position="283"/>
        <end position="324"/>
    </location>
</feature>
<protein>
    <submittedName>
        <fullName evidence="4">Uncharacterized protein</fullName>
    </submittedName>
</protein>
<dbReference type="Pfam" id="PF03108">
    <property type="entry name" value="DBD_Tnp_Mut"/>
    <property type="match status" value="1"/>
</dbReference>
<evidence type="ECO:0000256" key="1">
    <source>
        <dbReference type="SAM" id="MobiDB-lite"/>
    </source>
</evidence>
<accession>A0A444XSG3</accession>
<name>A0A444XSG3_ARAHY</name>
<dbReference type="EMBL" id="SDMP01000019">
    <property type="protein sequence ID" value="RYQ92698.1"/>
    <property type="molecule type" value="Genomic_DNA"/>
</dbReference>
<sequence>MECMGNQENSENDLPLLPKSYEEFCEMFPLEQVELNIPCEIIPLEQAESKIPPVGEELFEDNQYPSLDDSDFLIPQSITEFFHLYPLYAALLLPDDMFRELFSERILLKELSDNFTLEAANDSSTNNVTPNDKCFTRSKTERSRKEGETLLWTLGGKKNEDKMDRLVTFVYHHMGALKRGVDSNVIYDEGLVTEIHRVNVETCNLFFVEGLFLDLGYPGYNEVYWLEPGLDLGKGLRVLRTDAEVMRMCESAMKNDNTVHLYFDHPIDANPEIIDEEVVSDGSSDSVVEVNPGGDNVNEVEQTNKVDGESNEKENEGVNETSGEINELNMALSVVVKENVNEVVNEATVDVNESNKGDSGAGEEAANNGNGEKDTDGASAPEKSVKKVKKRHPRPPPSGLPRERRAAENEVPESNPRKAEAVNEPTEETYADDVNDLNEGFDFGEPSVDEQSPEEPVTENSTENVTQTSERTNARRNHPRPQPSGQRIVPGKEDEAPRVEVPNPNREDSESEPNIYQYESEELCSPPVSDDEEEPVFSQHNPNTPYGKITLELNMEFETMDQFKAAVQKYNIQIGRQVFYLRNEKKRCRVICYDPDCPWLCYCARTNYPASFQIKTFVDEHTCPRSNKSKSVSCAWVAEELVPKLRIHPNMLQREAQEWFKVEYDISVNERMVYRAMEKAKEVIEGTEKDQRGEAEDMYLIK</sequence>
<dbReference type="PANTHER" id="PTHR31973:SF187">
    <property type="entry name" value="MUTATOR TRANSPOSASE MUDRA PROTEIN"/>
    <property type="match status" value="1"/>
</dbReference>
<dbReference type="InterPro" id="IPR004332">
    <property type="entry name" value="Transposase_MuDR"/>
</dbReference>
<dbReference type="Pfam" id="PF26130">
    <property type="entry name" value="PB1-like"/>
    <property type="match status" value="1"/>
</dbReference>
<evidence type="ECO:0000313" key="5">
    <source>
        <dbReference type="Proteomes" id="UP000289738"/>
    </source>
</evidence>
<evidence type="ECO:0000259" key="3">
    <source>
        <dbReference type="Pfam" id="PF26130"/>
    </source>
</evidence>